<keyword evidence="3" id="KW-1185">Reference proteome</keyword>
<keyword evidence="1" id="KW-0472">Membrane</keyword>
<feature type="transmembrane region" description="Helical" evidence="1">
    <location>
        <begin position="7"/>
        <end position="26"/>
    </location>
</feature>
<evidence type="ECO:0000313" key="2">
    <source>
        <dbReference type="EMBL" id="EHI73341.1"/>
    </source>
</evidence>
<reference evidence="2" key="1">
    <citation type="submission" date="2011-07" db="EMBL/GenBank/DDBJ databases">
        <authorList>
            <person name="Stanhope M.J."/>
            <person name="Durkin A.S."/>
            <person name="Hostetler J."/>
            <person name="Kim M."/>
            <person name="Radune D."/>
            <person name="Singh I."/>
            <person name="Town C.D."/>
        </authorList>
    </citation>
    <scope>NUCLEOTIDE SEQUENCE [LARGE SCALE GENOMIC DNA]</scope>
    <source>
        <strain evidence="2">HS-6</strain>
    </source>
</reference>
<evidence type="ECO:0000313" key="3">
    <source>
        <dbReference type="Proteomes" id="UP000004322"/>
    </source>
</evidence>
<accession>G5JMY4</accession>
<keyword evidence="1" id="KW-1133">Transmembrane helix</keyword>
<keyword evidence="1" id="KW-0812">Transmembrane</keyword>
<feature type="transmembrane region" description="Helical" evidence="1">
    <location>
        <begin position="32"/>
        <end position="50"/>
    </location>
</feature>
<dbReference type="Proteomes" id="UP000004322">
    <property type="component" value="Unassembled WGS sequence"/>
</dbReference>
<evidence type="ECO:0008006" key="4">
    <source>
        <dbReference type="Google" id="ProtNLM"/>
    </source>
</evidence>
<protein>
    <recommendedName>
        <fullName evidence="4">Lipoprotein</fullName>
    </recommendedName>
</protein>
<dbReference type="EMBL" id="AEUV02000002">
    <property type="protein sequence ID" value="EHI73341.1"/>
    <property type="molecule type" value="Genomic_DNA"/>
</dbReference>
<dbReference type="RefSeq" id="WP_003048902.1">
    <property type="nucleotide sequence ID" value="NZ_AEUV02000002.1"/>
</dbReference>
<evidence type="ECO:0000256" key="1">
    <source>
        <dbReference type="SAM" id="Phobius"/>
    </source>
</evidence>
<name>G5JMY4_STRCG</name>
<proteinExistence type="predicted"/>
<dbReference type="AlphaFoldDB" id="G5JMY4"/>
<gene>
    <name evidence="2" type="ORF">STRCR_0099</name>
</gene>
<organism evidence="2 3">
    <name type="scientific">Streptococcus criceti HS-6</name>
    <dbReference type="NCBI Taxonomy" id="873449"/>
    <lineage>
        <taxon>Bacteria</taxon>
        <taxon>Bacillati</taxon>
        <taxon>Bacillota</taxon>
        <taxon>Bacilli</taxon>
        <taxon>Lactobacillales</taxon>
        <taxon>Streptococcaceae</taxon>
        <taxon>Streptococcus</taxon>
    </lineage>
</organism>
<sequence>MNFIKKNWLNLLVIILAFLNVGQQWLYGSHSYAYIWLAIGIFWVILTFIIKDDGSKRK</sequence>
<comment type="caution">
    <text evidence="2">The sequence shown here is derived from an EMBL/GenBank/DDBJ whole genome shotgun (WGS) entry which is preliminary data.</text>
</comment>